<keyword evidence="7" id="KW-1185">Reference proteome</keyword>
<dbReference type="InterPro" id="IPR025997">
    <property type="entry name" value="SBP_2_dom"/>
</dbReference>
<feature type="signal peptide" evidence="4">
    <location>
        <begin position="1"/>
        <end position="24"/>
    </location>
</feature>
<protein>
    <submittedName>
        <fullName evidence="6">Substrate-binding domain-containing protein</fullName>
    </submittedName>
</protein>
<dbReference type="Pfam" id="PF13407">
    <property type="entry name" value="Peripla_BP_4"/>
    <property type="match status" value="1"/>
</dbReference>
<accession>A0A923LBJ5</accession>
<dbReference type="RefSeq" id="WP_186871579.1">
    <property type="nucleotide sequence ID" value="NZ_JACOOR010000003.1"/>
</dbReference>
<comment type="similarity">
    <text evidence="2">Belongs to the bacterial solute-binding protein 2 family.</text>
</comment>
<dbReference type="EMBL" id="JACOOR010000003">
    <property type="protein sequence ID" value="MBC5659165.1"/>
    <property type="molecule type" value="Genomic_DNA"/>
</dbReference>
<dbReference type="PANTHER" id="PTHR46847">
    <property type="entry name" value="D-ALLOSE-BINDING PERIPLASMIC PROTEIN-RELATED"/>
    <property type="match status" value="1"/>
</dbReference>
<evidence type="ECO:0000313" key="7">
    <source>
        <dbReference type="Proteomes" id="UP000649345"/>
    </source>
</evidence>
<feature type="chain" id="PRO_5037126625" evidence="4">
    <location>
        <begin position="25"/>
        <end position="373"/>
    </location>
</feature>
<dbReference type="AlphaFoldDB" id="A0A923LBJ5"/>
<evidence type="ECO:0000259" key="5">
    <source>
        <dbReference type="Pfam" id="PF13407"/>
    </source>
</evidence>
<name>A0A923LBJ5_9FIRM</name>
<dbReference type="PANTHER" id="PTHR46847:SF1">
    <property type="entry name" value="D-ALLOSE-BINDING PERIPLASMIC PROTEIN-RELATED"/>
    <property type="match status" value="1"/>
</dbReference>
<comment type="caution">
    <text evidence="6">The sequence shown here is derived from an EMBL/GenBank/DDBJ whole genome shotgun (WGS) entry which is preliminary data.</text>
</comment>
<dbReference type="Proteomes" id="UP000649345">
    <property type="component" value="Unassembled WGS sequence"/>
</dbReference>
<dbReference type="Gene3D" id="3.40.50.2300">
    <property type="match status" value="2"/>
</dbReference>
<dbReference type="GO" id="GO:0030313">
    <property type="term" value="C:cell envelope"/>
    <property type="evidence" value="ECO:0007669"/>
    <property type="project" value="UniProtKB-SubCell"/>
</dbReference>
<evidence type="ECO:0000256" key="2">
    <source>
        <dbReference type="ARBA" id="ARBA00007639"/>
    </source>
</evidence>
<feature type="domain" description="Periplasmic binding protein" evidence="5">
    <location>
        <begin position="52"/>
        <end position="345"/>
    </location>
</feature>
<sequence>MKMKKRIALLLALTMVAGMTGCGAASTETTTTDSSGTEEAAEASGETMYIPLLAKGFQHQYWQTVYAGAKDAAEKYGVELYFDGPPSETDIDAQVNMFKQELAKNPVAMGLAALSPESLYEVLDECAEKNIPVVCFDAGVPDDPSGAVVATASTDNEAAASIAAEKFGECEKLVEKMKNATPENPVVIGVIPQDAVSATQIGRGKGFVDKMKEIASQYGTVTVTGHEVWKDEADNASIIIDVEVPATTEAVSVQTVANSLLSTKGLAAVFLCNEGAVTGFLAAVSDGEDLAEGGKYAELVVAGFDAGAAQKNAVRQGWFLGSVSQNPYMIGYDAVEMCVKAAKGETVSDIDTGAVWYDASNMDDPEIAQLVYD</sequence>
<gene>
    <name evidence="6" type="ORF">H8S44_05185</name>
</gene>
<evidence type="ECO:0000256" key="4">
    <source>
        <dbReference type="SAM" id="SignalP"/>
    </source>
</evidence>
<dbReference type="PROSITE" id="PS51257">
    <property type="entry name" value="PROKAR_LIPOPROTEIN"/>
    <property type="match status" value="1"/>
</dbReference>
<comment type="subcellular location">
    <subcellularLocation>
        <location evidence="1">Cell envelope</location>
    </subcellularLocation>
</comment>
<keyword evidence="3 4" id="KW-0732">Signal</keyword>
<evidence type="ECO:0000256" key="1">
    <source>
        <dbReference type="ARBA" id="ARBA00004196"/>
    </source>
</evidence>
<evidence type="ECO:0000313" key="6">
    <source>
        <dbReference type="EMBL" id="MBC5659165.1"/>
    </source>
</evidence>
<organism evidence="6 7">
    <name type="scientific">Anaerosacchariphilus hominis</name>
    <dbReference type="NCBI Taxonomy" id="2763017"/>
    <lineage>
        <taxon>Bacteria</taxon>
        <taxon>Bacillati</taxon>
        <taxon>Bacillota</taxon>
        <taxon>Clostridia</taxon>
        <taxon>Lachnospirales</taxon>
        <taxon>Lachnospiraceae</taxon>
        <taxon>Anaerosacchariphilus</taxon>
    </lineage>
</organism>
<dbReference type="GO" id="GO:0030246">
    <property type="term" value="F:carbohydrate binding"/>
    <property type="evidence" value="ECO:0007669"/>
    <property type="project" value="UniProtKB-ARBA"/>
</dbReference>
<proteinExistence type="inferred from homology"/>
<dbReference type="SUPFAM" id="SSF53822">
    <property type="entry name" value="Periplasmic binding protein-like I"/>
    <property type="match status" value="1"/>
</dbReference>
<dbReference type="InterPro" id="IPR028082">
    <property type="entry name" value="Peripla_BP_I"/>
</dbReference>
<reference evidence="6" key="1">
    <citation type="submission" date="2020-08" db="EMBL/GenBank/DDBJ databases">
        <title>Genome public.</title>
        <authorList>
            <person name="Liu C."/>
            <person name="Sun Q."/>
        </authorList>
    </citation>
    <scope>NUCLEOTIDE SEQUENCE</scope>
    <source>
        <strain evidence="6">NSJ-68</strain>
    </source>
</reference>
<evidence type="ECO:0000256" key="3">
    <source>
        <dbReference type="ARBA" id="ARBA00022729"/>
    </source>
</evidence>